<dbReference type="EMBL" id="FOGF01000009">
    <property type="protein sequence ID" value="SEQ88109.1"/>
    <property type="molecule type" value="Genomic_DNA"/>
</dbReference>
<dbReference type="PROSITE" id="PS51371">
    <property type="entry name" value="CBS"/>
    <property type="match status" value="2"/>
</dbReference>
<evidence type="ECO:0000256" key="1">
    <source>
        <dbReference type="ARBA" id="ARBA00023122"/>
    </source>
</evidence>
<gene>
    <name evidence="4" type="ORF">SAMN05421767_10958</name>
</gene>
<dbReference type="Pfam" id="PF08279">
    <property type="entry name" value="HTH_11"/>
    <property type="match status" value="1"/>
</dbReference>
<reference evidence="4 5" key="1">
    <citation type="submission" date="2016-10" db="EMBL/GenBank/DDBJ databases">
        <authorList>
            <person name="de Groot N.N."/>
        </authorList>
    </citation>
    <scope>NUCLEOTIDE SEQUENCE [LARGE SCALE GENOMIC DNA]</scope>
    <source>
        <strain evidence="4 5">DSM 15827</strain>
    </source>
</reference>
<dbReference type="InterPro" id="IPR013196">
    <property type="entry name" value="HTH_11"/>
</dbReference>
<name>A0A1H9JMU0_9LACT</name>
<dbReference type="Proteomes" id="UP000198556">
    <property type="component" value="Unassembled WGS sequence"/>
</dbReference>
<dbReference type="RefSeq" id="WP_089746309.1">
    <property type="nucleotide sequence ID" value="NZ_FOGF01000009.1"/>
</dbReference>
<evidence type="ECO:0000313" key="5">
    <source>
        <dbReference type="Proteomes" id="UP000198556"/>
    </source>
</evidence>
<dbReference type="STRING" id="137733.SAMN05421767_10958"/>
<dbReference type="CDD" id="cd04617">
    <property type="entry name" value="CBS_pair_CcpN"/>
    <property type="match status" value="1"/>
</dbReference>
<dbReference type="PANTHER" id="PTHR43080:SF2">
    <property type="entry name" value="CBS DOMAIN-CONTAINING PROTEIN"/>
    <property type="match status" value="1"/>
</dbReference>
<sequence>MEFSERQKKIIQIVKENEPITGSEIAAKLGLSKPTLRSDLALLTMTEVLTARQKVGYIYAGKASEPILQNHLYECRVEDLMIAPVFITSEDTLKNAVTELFIRDVGSLYVINEEKELIGILSRKDLLRASLNNTDDHIPVAMIMTRMPNIVTITKEKSVLEAGDLIMSREIDSLPVVEAANPLHVIGKVSKTNIMNYFIQEGKKVEG</sequence>
<evidence type="ECO:0000259" key="3">
    <source>
        <dbReference type="PROSITE" id="PS51371"/>
    </source>
</evidence>
<keyword evidence="1 2" id="KW-0129">CBS domain</keyword>
<feature type="domain" description="CBS" evidence="3">
    <location>
        <begin position="80"/>
        <end position="136"/>
    </location>
</feature>
<dbReference type="AlphaFoldDB" id="A0A1H9JMU0"/>
<organism evidence="4 5">
    <name type="scientific">Granulicatella balaenopterae</name>
    <dbReference type="NCBI Taxonomy" id="137733"/>
    <lineage>
        <taxon>Bacteria</taxon>
        <taxon>Bacillati</taxon>
        <taxon>Bacillota</taxon>
        <taxon>Bacilli</taxon>
        <taxon>Lactobacillales</taxon>
        <taxon>Carnobacteriaceae</taxon>
        <taxon>Granulicatella</taxon>
    </lineage>
</organism>
<dbReference type="SUPFAM" id="SSF46785">
    <property type="entry name" value="Winged helix' DNA-binding domain"/>
    <property type="match status" value="1"/>
</dbReference>
<dbReference type="PANTHER" id="PTHR43080">
    <property type="entry name" value="CBS DOMAIN-CONTAINING PROTEIN CBSX3, MITOCHONDRIAL"/>
    <property type="match status" value="1"/>
</dbReference>
<dbReference type="Gene3D" id="3.10.580.10">
    <property type="entry name" value="CBS-domain"/>
    <property type="match status" value="1"/>
</dbReference>
<dbReference type="InterPro" id="IPR036390">
    <property type="entry name" value="WH_DNA-bd_sf"/>
</dbReference>
<dbReference type="InterPro" id="IPR000644">
    <property type="entry name" value="CBS_dom"/>
</dbReference>
<dbReference type="InterPro" id="IPR046342">
    <property type="entry name" value="CBS_dom_sf"/>
</dbReference>
<dbReference type="InterPro" id="IPR051257">
    <property type="entry name" value="Diverse_CBS-Domain"/>
</dbReference>
<dbReference type="InterPro" id="IPR016842">
    <property type="entry name" value="UCP026546_HTH-CBS"/>
</dbReference>
<dbReference type="SUPFAM" id="SSF54631">
    <property type="entry name" value="CBS-domain pair"/>
    <property type="match status" value="1"/>
</dbReference>
<feature type="domain" description="CBS" evidence="3">
    <location>
        <begin position="144"/>
        <end position="205"/>
    </location>
</feature>
<dbReference type="OrthoDB" id="9793615at2"/>
<dbReference type="Pfam" id="PF00571">
    <property type="entry name" value="CBS"/>
    <property type="match status" value="2"/>
</dbReference>
<accession>A0A1H9JMU0</accession>
<protein>
    <submittedName>
        <fullName evidence="4">CBS domain-containing protein</fullName>
    </submittedName>
</protein>
<evidence type="ECO:0000256" key="2">
    <source>
        <dbReference type="PROSITE-ProRule" id="PRU00703"/>
    </source>
</evidence>
<dbReference type="Gene3D" id="1.10.10.10">
    <property type="entry name" value="Winged helix-like DNA-binding domain superfamily/Winged helix DNA-binding domain"/>
    <property type="match status" value="1"/>
</dbReference>
<dbReference type="SMART" id="SM00116">
    <property type="entry name" value="CBS"/>
    <property type="match status" value="2"/>
</dbReference>
<proteinExistence type="predicted"/>
<keyword evidence="5" id="KW-1185">Reference proteome</keyword>
<dbReference type="PIRSF" id="PIRSF026546">
    <property type="entry name" value="UCP026546_CBS_YqzB"/>
    <property type="match status" value="1"/>
</dbReference>
<dbReference type="InterPro" id="IPR036388">
    <property type="entry name" value="WH-like_DNA-bd_sf"/>
</dbReference>
<evidence type="ECO:0000313" key="4">
    <source>
        <dbReference type="EMBL" id="SEQ88109.1"/>
    </source>
</evidence>